<feature type="compositionally biased region" description="Low complexity" evidence="1">
    <location>
        <begin position="17"/>
        <end position="26"/>
    </location>
</feature>
<organism evidence="2 3">
    <name type="scientific">Wenxinia saemankumensis</name>
    <dbReference type="NCBI Taxonomy" id="1447782"/>
    <lineage>
        <taxon>Bacteria</taxon>
        <taxon>Pseudomonadati</taxon>
        <taxon>Pseudomonadota</taxon>
        <taxon>Alphaproteobacteria</taxon>
        <taxon>Rhodobacterales</taxon>
        <taxon>Roseobacteraceae</taxon>
        <taxon>Wenxinia</taxon>
    </lineage>
</organism>
<name>A0A1M6GNF0_9RHOB</name>
<sequence>MDRTRRPADRIDPTDQARAAGRCPARPRIDLIPAED</sequence>
<evidence type="ECO:0000256" key="1">
    <source>
        <dbReference type="SAM" id="MobiDB-lite"/>
    </source>
</evidence>
<evidence type="ECO:0000313" key="3">
    <source>
        <dbReference type="Proteomes" id="UP000184292"/>
    </source>
</evidence>
<feature type="compositionally biased region" description="Basic and acidic residues" evidence="1">
    <location>
        <begin position="1"/>
        <end position="15"/>
    </location>
</feature>
<protein>
    <submittedName>
        <fullName evidence="2">Uncharacterized protein</fullName>
    </submittedName>
</protein>
<evidence type="ECO:0000313" key="2">
    <source>
        <dbReference type="EMBL" id="SHJ11468.1"/>
    </source>
</evidence>
<proteinExistence type="predicted"/>
<reference evidence="2 3" key="1">
    <citation type="submission" date="2016-11" db="EMBL/GenBank/DDBJ databases">
        <authorList>
            <person name="Jaros S."/>
            <person name="Januszkiewicz K."/>
            <person name="Wedrychowicz H."/>
        </authorList>
    </citation>
    <scope>NUCLEOTIDE SEQUENCE [LARGE SCALE GENOMIC DNA]</scope>
    <source>
        <strain evidence="2 3">DSM 100565</strain>
    </source>
</reference>
<feature type="region of interest" description="Disordered" evidence="1">
    <location>
        <begin position="1"/>
        <end position="36"/>
    </location>
</feature>
<dbReference type="EMBL" id="FQYO01000005">
    <property type="protein sequence ID" value="SHJ11468.1"/>
    <property type="molecule type" value="Genomic_DNA"/>
</dbReference>
<accession>A0A1M6GNF0</accession>
<gene>
    <name evidence="2" type="ORF">SAMN05444417_2826</name>
</gene>
<keyword evidence="3" id="KW-1185">Reference proteome</keyword>
<dbReference type="Proteomes" id="UP000184292">
    <property type="component" value="Unassembled WGS sequence"/>
</dbReference>
<dbReference type="AlphaFoldDB" id="A0A1M6GNF0"/>